<keyword evidence="2" id="KW-0479">Metal-binding</keyword>
<keyword evidence="6" id="KW-0539">Nucleus</keyword>
<feature type="domain" description="C2H2-type" evidence="9">
    <location>
        <begin position="1280"/>
        <end position="1309"/>
    </location>
</feature>
<evidence type="ECO:0000256" key="5">
    <source>
        <dbReference type="ARBA" id="ARBA00022833"/>
    </source>
</evidence>
<dbReference type="Pfam" id="PF09994">
    <property type="entry name" value="T6SS_Tle1-like_cat"/>
    <property type="match status" value="1"/>
</dbReference>
<evidence type="ECO:0000313" key="11">
    <source>
        <dbReference type="Proteomes" id="UP000547976"/>
    </source>
</evidence>
<feature type="compositionally biased region" description="Basic and acidic residues" evidence="8">
    <location>
        <begin position="646"/>
        <end position="660"/>
    </location>
</feature>
<accession>A0A8H5V3D6</accession>
<proteinExistence type="predicted"/>
<feature type="region of interest" description="Disordered" evidence="8">
    <location>
        <begin position="1122"/>
        <end position="1142"/>
    </location>
</feature>
<feature type="domain" description="C2H2-type" evidence="9">
    <location>
        <begin position="760"/>
        <end position="789"/>
    </location>
</feature>
<feature type="compositionally biased region" description="Basic and acidic residues" evidence="8">
    <location>
        <begin position="555"/>
        <end position="566"/>
    </location>
</feature>
<evidence type="ECO:0000256" key="3">
    <source>
        <dbReference type="ARBA" id="ARBA00022737"/>
    </source>
</evidence>
<feature type="compositionally biased region" description="Basic and acidic residues" evidence="8">
    <location>
        <begin position="582"/>
        <end position="591"/>
    </location>
</feature>
<evidence type="ECO:0000256" key="4">
    <source>
        <dbReference type="ARBA" id="ARBA00022771"/>
    </source>
</evidence>
<evidence type="ECO:0000259" key="9">
    <source>
        <dbReference type="PROSITE" id="PS50157"/>
    </source>
</evidence>
<feature type="domain" description="C2H2-type" evidence="9">
    <location>
        <begin position="668"/>
        <end position="692"/>
    </location>
</feature>
<feature type="compositionally biased region" description="Polar residues" evidence="8">
    <location>
        <begin position="567"/>
        <end position="581"/>
    </location>
</feature>
<feature type="region of interest" description="Disordered" evidence="8">
    <location>
        <begin position="615"/>
        <end position="660"/>
    </location>
</feature>
<dbReference type="EMBL" id="JAAOAV010000038">
    <property type="protein sequence ID" value="KAF5609076.1"/>
    <property type="molecule type" value="Genomic_DNA"/>
</dbReference>
<dbReference type="Gene3D" id="3.30.160.60">
    <property type="entry name" value="Classic Zinc Finger"/>
    <property type="match status" value="7"/>
</dbReference>
<dbReference type="Proteomes" id="UP000547976">
    <property type="component" value="Unassembled WGS sequence"/>
</dbReference>
<dbReference type="Pfam" id="PF00096">
    <property type="entry name" value="zf-C2H2"/>
    <property type="match status" value="2"/>
</dbReference>
<feature type="domain" description="C2H2-type" evidence="9">
    <location>
        <begin position="1576"/>
        <end position="1600"/>
    </location>
</feature>
<organism evidence="10 11">
    <name type="scientific">Gibberella subglutinans</name>
    <name type="common">Fusarium subglutinans</name>
    <dbReference type="NCBI Taxonomy" id="42677"/>
    <lineage>
        <taxon>Eukaryota</taxon>
        <taxon>Fungi</taxon>
        <taxon>Dikarya</taxon>
        <taxon>Ascomycota</taxon>
        <taxon>Pezizomycotina</taxon>
        <taxon>Sordariomycetes</taxon>
        <taxon>Hypocreomycetidae</taxon>
        <taxon>Hypocreales</taxon>
        <taxon>Nectriaceae</taxon>
        <taxon>Fusarium</taxon>
        <taxon>Fusarium fujikuroi species complex</taxon>
    </lineage>
</organism>
<dbReference type="PROSITE" id="PS50157">
    <property type="entry name" value="ZINC_FINGER_C2H2_2"/>
    <property type="match status" value="15"/>
</dbReference>
<dbReference type="GO" id="GO:0008270">
    <property type="term" value="F:zinc ion binding"/>
    <property type="evidence" value="ECO:0007669"/>
    <property type="project" value="UniProtKB-KW"/>
</dbReference>
<keyword evidence="3" id="KW-0677">Repeat</keyword>
<feature type="domain" description="C2H2-type" evidence="9">
    <location>
        <begin position="536"/>
        <end position="564"/>
    </location>
</feature>
<feature type="compositionally biased region" description="Acidic residues" evidence="8">
    <location>
        <begin position="1401"/>
        <end position="1459"/>
    </location>
</feature>
<feature type="compositionally biased region" description="Basic and acidic residues" evidence="8">
    <location>
        <begin position="1502"/>
        <end position="1519"/>
    </location>
</feature>
<feature type="compositionally biased region" description="Basic and acidic residues" evidence="8">
    <location>
        <begin position="1460"/>
        <end position="1476"/>
    </location>
</feature>
<protein>
    <recommendedName>
        <fullName evidence="9">C2H2-type domain-containing protein</fullName>
    </recommendedName>
</protein>
<evidence type="ECO:0000313" key="10">
    <source>
        <dbReference type="EMBL" id="KAF5609076.1"/>
    </source>
</evidence>
<evidence type="ECO:0000256" key="8">
    <source>
        <dbReference type="SAM" id="MobiDB-lite"/>
    </source>
</evidence>
<keyword evidence="11" id="KW-1185">Reference proteome</keyword>
<reference evidence="10 11" key="1">
    <citation type="submission" date="2020-05" db="EMBL/GenBank/DDBJ databases">
        <title>Identification and distribution of gene clusters putatively required for synthesis of sphingolipid metabolism inhibitors in phylogenetically diverse species of the filamentous fungus Fusarium.</title>
        <authorList>
            <person name="Kim H.-S."/>
            <person name="Busman M."/>
            <person name="Brown D.W."/>
            <person name="Divon H."/>
            <person name="Uhlig S."/>
            <person name="Proctor R.H."/>
        </authorList>
    </citation>
    <scope>NUCLEOTIDE SEQUENCE [LARGE SCALE GENOMIC DNA]</scope>
    <source>
        <strain evidence="10 11">NRRL 66333</strain>
    </source>
</reference>
<feature type="domain" description="C2H2-type" evidence="9">
    <location>
        <begin position="597"/>
        <end position="625"/>
    </location>
</feature>
<feature type="region of interest" description="Disordered" evidence="8">
    <location>
        <begin position="555"/>
        <end position="591"/>
    </location>
</feature>
<feature type="domain" description="C2H2-type" evidence="9">
    <location>
        <begin position="901"/>
        <end position="928"/>
    </location>
</feature>
<dbReference type="PROSITE" id="PS00028">
    <property type="entry name" value="ZINC_FINGER_C2H2_1"/>
    <property type="match status" value="16"/>
</dbReference>
<dbReference type="InterPro" id="IPR036236">
    <property type="entry name" value="Znf_C2H2_sf"/>
</dbReference>
<feature type="region of interest" description="Disordered" evidence="8">
    <location>
        <begin position="872"/>
        <end position="891"/>
    </location>
</feature>
<dbReference type="GO" id="GO:0005634">
    <property type="term" value="C:nucleus"/>
    <property type="evidence" value="ECO:0007669"/>
    <property type="project" value="UniProtKB-SubCell"/>
</dbReference>
<evidence type="ECO:0000256" key="7">
    <source>
        <dbReference type="PROSITE-ProRule" id="PRU00042"/>
    </source>
</evidence>
<feature type="region of interest" description="Disordered" evidence="8">
    <location>
        <begin position="1295"/>
        <end position="1329"/>
    </location>
</feature>
<evidence type="ECO:0000256" key="6">
    <source>
        <dbReference type="ARBA" id="ARBA00023242"/>
    </source>
</evidence>
<dbReference type="PANTHER" id="PTHR24406">
    <property type="entry name" value="TRANSCRIPTIONAL REPRESSOR CTCFL-RELATED"/>
    <property type="match status" value="1"/>
</dbReference>
<dbReference type="GeneID" id="59316917"/>
<feature type="domain" description="C2H2-type" evidence="9">
    <location>
        <begin position="1028"/>
        <end position="1058"/>
    </location>
</feature>
<feature type="domain" description="C2H2-type" evidence="9">
    <location>
        <begin position="1368"/>
        <end position="1396"/>
    </location>
</feature>
<evidence type="ECO:0000256" key="2">
    <source>
        <dbReference type="ARBA" id="ARBA00022723"/>
    </source>
</evidence>
<comment type="subcellular location">
    <subcellularLocation>
        <location evidence="1">Nucleus</location>
    </subcellularLocation>
</comment>
<dbReference type="SUPFAM" id="SSF57667">
    <property type="entry name" value="beta-beta-alpha zinc fingers"/>
    <property type="match status" value="2"/>
</dbReference>
<dbReference type="SMART" id="SM00355">
    <property type="entry name" value="ZnF_C2H2"/>
    <property type="match status" value="22"/>
</dbReference>
<gene>
    <name evidence="10" type="ORF">FSUBG_4231</name>
</gene>
<feature type="domain" description="C2H2-type" evidence="9">
    <location>
        <begin position="713"/>
        <end position="737"/>
    </location>
</feature>
<feature type="domain" description="C2H2-type" evidence="9">
    <location>
        <begin position="1685"/>
        <end position="1709"/>
    </location>
</feature>
<keyword evidence="4 7" id="KW-0863">Zinc-finger</keyword>
<feature type="region of interest" description="Disordered" evidence="8">
    <location>
        <begin position="1392"/>
        <end position="1525"/>
    </location>
</feature>
<evidence type="ECO:0000256" key="1">
    <source>
        <dbReference type="ARBA" id="ARBA00004123"/>
    </source>
</evidence>
<feature type="domain" description="C2H2-type" evidence="9">
    <location>
        <begin position="849"/>
        <end position="877"/>
    </location>
</feature>
<feature type="compositionally biased region" description="Basic and acidic residues" evidence="8">
    <location>
        <begin position="1295"/>
        <end position="1307"/>
    </location>
</feature>
<dbReference type="OrthoDB" id="59699at2759"/>
<sequence>MAVLSHRPGQSKQGRQRKESQSSPKLLFVAFDGTWHGSVKSSKETVVSCLPDLISKCEDVRKIRVNGVGTDGLTDKILGGLGGWGTRRNVITAYRAWAARYLAMIIDCLGLVQNGVPEFFKRLYDTCKKDPYLTKANKDEVRCNYSFWDDIQIDALCCFDTVGSLGIPLFGIAKPLSYLHRSKYKTKVIDHVPNNVKYSFHALALHETRSPYSPTYMCGHNVHQVFFLGDHGNMGKLGQQEDLVHAPLAWMVQQLSSHLGVSFDEDRLKRRFPSCTSEGQTERMSRQLTHDTTHEAMMKHAWCCPSGSIPGAGVGRLVIMGRKDRNPGIDADCTDSRTGESSQHEAASAHAQVHIGARGRQECGFDDAVPGYLGVQPMDPNQVFFWKRRATGDQEVVAADVIQEAKVGYLEARLLGLPVAAASHPECCGLNRIREEDIDTEVSVENEEPAIVIRQTTYPEAERLRSQYEPEEAMVKSCTRLLLTEIKGSVSAYSIMMTYQSTPTANTAIREDSMFEPHGIEPEEIYNKEGQKQKKFKCKFCNKSFVYQYSLSDHHRDKHASEKIDESIQSVTTNGSSQPTEDSPKRKDEHPLAAKVHKCMRCNKVFGSRAALAQHEETKHPMQSTDHAEINGGNKGAAAEEESVEDPIKKPGKKPTERLVADLPPPTFKCSDCEEAFYFDAALREHQDLFAHGPFSIREKKPETVTGPPAPRLKCESCDEAFHSGAMLLEHEKKVRHGLCTEPKKEPVEKPVAGPPPPKFKCQVCGEAFYFAVMLTEHEKKLGHVSPVTSKKPVETRASGPPPPTIKCEDCNEAFYYQAMLVEHLEKAGHGLWKGTKKKAGEPVPPPQHKCEECNEAFYYIGKLYDHQERLGHGKRAAEKSKSVEKPTAEDKAERASVSVYKCTDCGRLYRDSDRFLDHMDHNHGRHPKPPQRCLTKVAPEEADAPVKKVTSGFRCKPCNEPFRNQHLLVVHWERRHKDAWFALFDQDNISDESLSYSDFQNFENYDEDDMLGDLREIDSWSSDKNKIHCMTCWKKFRTSSQMVEHVEMRECHSYIGPRSIKWAINTSDQSVVSRCYSDDQFQCPGCEASFDSLSSLLRHAEGNKCSADVSQGPLKAFMTETGHASEDTDGAESDGGNKALKSSKCPVCNRPFRSEYWLFRHWLQKHRESKHASEVPVASVEPAEDAKPSPKVQNPALDSDVPIKQEDLKQEDQDQDDEPTVLSCPHCDRIFNLQSGLDQHKKAKHDPKPETDKINCKWCNKRTFVDDHALQDHYRDAHNLCTHCGKAFRTKAALEQHKRATRHPEETTEPAENPVRNSKSQRKKAAEPSPKQYKCDFCKSSFHHFDLLEQHVRRHNLWSDGGPVTVYKCDFCPKTFYSYDEVEHHMITTYRFSSPNPWDESYEETDEEDYEDNYEDSDEESDEQSDGDDYDESDEDDDVENEEESNEENTDESDEENDKEPAEKPGESCTEKLDAELPPPPFKIEHEKKVGHGPLTVPKNEVAKSENAEDKTSNKESENATESHPALLECEDCFDEFYDFESLHRHSVWLCRTPWAKWVRVLTGRAAPEPFAHFFKCEFCAQVFYTFASLDAHQEFLSHGPYWDGSKRKKPLKKRYEGQTMENWKEHDPLLVYRCIQCAETFGTMENFMNHAWFRHGSVLRHPNDFLEKLPPPNVPEKTVKSGYRCTPCDEPFRSEDLLEKHWESEHTETWLQLFDRGNKKRPNYWNGKISCITCWKKFRKPSQMMLHVETGKCHAYLDTDEIKSAIKKSDQSVVSTFYTSDGKFQCPNCDYTSLALSDLLFHAQGSECSLSIRRRPMVDFMSEVRWRMIEAS</sequence>
<feature type="region of interest" description="Disordered" evidence="8">
    <location>
        <begin position="1"/>
        <end position="22"/>
    </location>
</feature>
<dbReference type="RefSeq" id="XP_036540244.1">
    <property type="nucleotide sequence ID" value="XM_036682199.1"/>
</dbReference>
<dbReference type="InterPro" id="IPR050888">
    <property type="entry name" value="ZnF_C2H2-type_TF"/>
</dbReference>
<feature type="region of interest" description="Disordered" evidence="8">
    <location>
        <begin position="1171"/>
        <end position="1201"/>
    </location>
</feature>
<dbReference type="InterPro" id="IPR018712">
    <property type="entry name" value="Tle1-like_cat"/>
</dbReference>
<feature type="domain" description="C2H2-type" evidence="9">
    <location>
        <begin position="1223"/>
        <end position="1250"/>
    </location>
</feature>
<comment type="caution">
    <text evidence="10">The sequence shown here is derived from an EMBL/GenBank/DDBJ whole genome shotgun (WGS) entry which is preliminary data.</text>
</comment>
<feature type="domain" description="C2H2-type" evidence="9">
    <location>
        <begin position="1334"/>
        <end position="1356"/>
    </location>
</feature>
<name>A0A8H5V3D6_GIBSU</name>
<feature type="domain" description="C2H2-type" evidence="9">
    <location>
        <begin position="806"/>
        <end position="830"/>
    </location>
</feature>
<keyword evidence="5" id="KW-0862">Zinc</keyword>
<dbReference type="InterPro" id="IPR013087">
    <property type="entry name" value="Znf_C2H2_type"/>
</dbReference>